<dbReference type="InterPro" id="IPR002201">
    <property type="entry name" value="Glyco_trans_9"/>
</dbReference>
<evidence type="ECO:0000313" key="5">
    <source>
        <dbReference type="Proteomes" id="UP001595847"/>
    </source>
</evidence>
<evidence type="ECO:0000256" key="1">
    <source>
        <dbReference type="ARBA" id="ARBA00022676"/>
    </source>
</evidence>
<dbReference type="Gene3D" id="3.40.50.2000">
    <property type="entry name" value="Glycogen Phosphorylase B"/>
    <property type="match status" value="2"/>
</dbReference>
<dbReference type="Pfam" id="PF01075">
    <property type="entry name" value="Glyco_transf_9"/>
    <property type="match status" value="1"/>
</dbReference>
<proteinExistence type="predicted"/>
<evidence type="ECO:0000313" key="4">
    <source>
        <dbReference type="EMBL" id="MFC3995847.1"/>
    </source>
</evidence>
<protein>
    <submittedName>
        <fullName evidence="4">Glycosyltransferase family 9 protein</fullName>
    </submittedName>
</protein>
<accession>A0ABV8FLJ7</accession>
<sequence length="354" mass="36822">MREPARPRSGYPSVPVPSEPPHFPRPLRRRPGDDGPDLLVLRSRGLGDFLTALPALRALERAHPGHRIHLAAPPGHADLLALAGLDWPLIPSVALTAPPWPRRTPLDLAVNLHDGDPQSVRALRALRPALLWTYAHPETPASPGPHPIPGLHETENCCRLLRHYGVPTEATDLRMAPPALPAPRPGAAVLHPGAGSPARRWPEPRFAAVARHLADRGHRVVITGSAAGRGPAERVGRAAGIDPADVLAGRTTLPEAAALIAGAAVVVCGDSGVAHLATAYATPSVRILGRVSPARTGPRIDDALHACLWAGEPGDGPPGPGLLRITAAQVIDALGTVPIRAPGTAAPAPAEPAP</sequence>
<dbReference type="PANTHER" id="PTHR30160">
    <property type="entry name" value="TETRAACYLDISACCHARIDE 4'-KINASE-RELATED"/>
    <property type="match status" value="1"/>
</dbReference>
<keyword evidence="5" id="KW-1185">Reference proteome</keyword>
<feature type="compositionally biased region" description="Pro residues" evidence="3">
    <location>
        <begin position="14"/>
        <end position="24"/>
    </location>
</feature>
<gene>
    <name evidence="4" type="ORF">ACFOVU_07980</name>
</gene>
<comment type="caution">
    <text evidence="4">The sequence shown here is derived from an EMBL/GenBank/DDBJ whole genome shotgun (WGS) entry which is preliminary data.</text>
</comment>
<feature type="region of interest" description="Disordered" evidence="3">
    <location>
        <begin position="1"/>
        <end position="36"/>
    </location>
</feature>
<dbReference type="RefSeq" id="WP_378531375.1">
    <property type="nucleotide sequence ID" value="NZ_JBHSBH010000005.1"/>
</dbReference>
<keyword evidence="1" id="KW-0328">Glycosyltransferase</keyword>
<organism evidence="4 5">
    <name type="scientific">Nocardiopsis sediminis</name>
    <dbReference type="NCBI Taxonomy" id="1778267"/>
    <lineage>
        <taxon>Bacteria</taxon>
        <taxon>Bacillati</taxon>
        <taxon>Actinomycetota</taxon>
        <taxon>Actinomycetes</taxon>
        <taxon>Streptosporangiales</taxon>
        <taxon>Nocardiopsidaceae</taxon>
        <taxon>Nocardiopsis</taxon>
    </lineage>
</organism>
<dbReference type="InterPro" id="IPR051199">
    <property type="entry name" value="LPS_LOS_Heptosyltrfase"/>
</dbReference>
<evidence type="ECO:0000256" key="3">
    <source>
        <dbReference type="SAM" id="MobiDB-lite"/>
    </source>
</evidence>
<dbReference type="PANTHER" id="PTHR30160:SF1">
    <property type="entry name" value="LIPOPOLYSACCHARIDE 1,2-N-ACETYLGLUCOSAMINETRANSFERASE-RELATED"/>
    <property type="match status" value="1"/>
</dbReference>
<dbReference type="CDD" id="cd03789">
    <property type="entry name" value="GT9_LPS_heptosyltransferase"/>
    <property type="match status" value="1"/>
</dbReference>
<dbReference type="Proteomes" id="UP001595847">
    <property type="component" value="Unassembled WGS sequence"/>
</dbReference>
<keyword evidence="2" id="KW-0808">Transferase</keyword>
<evidence type="ECO:0000256" key="2">
    <source>
        <dbReference type="ARBA" id="ARBA00022679"/>
    </source>
</evidence>
<name>A0ABV8FLJ7_9ACTN</name>
<dbReference type="EMBL" id="JBHSBH010000005">
    <property type="protein sequence ID" value="MFC3995847.1"/>
    <property type="molecule type" value="Genomic_DNA"/>
</dbReference>
<dbReference type="SUPFAM" id="SSF53756">
    <property type="entry name" value="UDP-Glycosyltransferase/glycogen phosphorylase"/>
    <property type="match status" value="1"/>
</dbReference>
<reference evidence="5" key="1">
    <citation type="journal article" date="2019" name="Int. J. Syst. Evol. Microbiol.">
        <title>The Global Catalogue of Microorganisms (GCM) 10K type strain sequencing project: providing services to taxonomists for standard genome sequencing and annotation.</title>
        <authorList>
            <consortium name="The Broad Institute Genomics Platform"/>
            <consortium name="The Broad Institute Genome Sequencing Center for Infectious Disease"/>
            <person name="Wu L."/>
            <person name="Ma J."/>
        </authorList>
    </citation>
    <scope>NUCLEOTIDE SEQUENCE [LARGE SCALE GENOMIC DNA]</scope>
    <source>
        <strain evidence="5">TBRC 1826</strain>
    </source>
</reference>